<name>A0ABU7DAV8_9TELE</name>
<evidence type="ECO:0000313" key="2">
    <source>
        <dbReference type="Proteomes" id="UP001352852"/>
    </source>
</evidence>
<protein>
    <submittedName>
        <fullName evidence="1">Uncharacterized protein</fullName>
    </submittedName>
</protein>
<dbReference type="EMBL" id="JAHUTJ010018069">
    <property type="protein sequence ID" value="MED6271300.1"/>
    <property type="molecule type" value="Genomic_DNA"/>
</dbReference>
<keyword evidence="2" id="KW-1185">Reference proteome</keyword>
<accession>A0ABU7DAV8</accession>
<reference evidence="1 2" key="1">
    <citation type="submission" date="2021-06" db="EMBL/GenBank/DDBJ databases">
        <authorList>
            <person name="Palmer J.M."/>
        </authorList>
    </citation>
    <scope>NUCLEOTIDE SEQUENCE [LARGE SCALE GENOMIC DNA]</scope>
    <source>
        <strain evidence="1 2">CL_MEX2019</strain>
        <tissue evidence="1">Muscle</tissue>
    </source>
</reference>
<comment type="caution">
    <text evidence="1">The sequence shown here is derived from an EMBL/GenBank/DDBJ whole genome shotgun (WGS) entry which is preliminary data.</text>
</comment>
<organism evidence="1 2">
    <name type="scientific">Characodon lateralis</name>
    <dbReference type="NCBI Taxonomy" id="208331"/>
    <lineage>
        <taxon>Eukaryota</taxon>
        <taxon>Metazoa</taxon>
        <taxon>Chordata</taxon>
        <taxon>Craniata</taxon>
        <taxon>Vertebrata</taxon>
        <taxon>Euteleostomi</taxon>
        <taxon>Actinopterygii</taxon>
        <taxon>Neopterygii</taxon>
        <taxon>Teleostei</taxon>
        <taxon>Neoteleostei</taxon>
        <taxon>Acanthomorphata</taxon>
        <taxon>Ovalentaria</taxon>
        <taxon>Atherinomorphae</taxon>
        <taxon>Cyprinodontiformes</taxon>
        <taxon>Goodeidae</taxon>
        <taxon>Characodon</taxon>
    </lineage>
</organism>
<gene>
    <name evidence="1" type="ORF">CHARACLAT_018854</name>
</gene>
<proteinExistence type="predicted"/>
<dbReference type="Proteomes" id="UP001352852">
    <property type="component" value="Unassembled WGS sequence"/>
</dbReference>
<evidence type="ECO:0000313" key="1">
    <source>
        <dbReference type="EMBL" id="MED6271300.1"/>
    </source>
</evidence>
<sequence length="115" mass="12732">MLRRLPSAPPLSARGRPCIHLLKDCTGNTRELSQGNTDLPKRTCKIVQISVPSEMNMLSPGHLFFIKLNDQTELQLVRESAIEELENNGLATAASNQSSEESSINEAKISIYPLR</sequence>